<dbReference type="RefSeq" id="XP_006825790.1">
    <property type="nucleotide sequence ID" value="XM_006825727.1"/>
</dbReference>
<keyword evidence="4" id="KW-1003">Cell membrane</keyword>
<evidence type="ECO:0000313" key="15">
    <source>
        <dbReference type="Proteomes" id="UP000694865"/>
    </source>
</evidence>
<dbReference type="GeneID" id="102810197"/>
<keyword evidence="15" id="KW-1185">Reference proteome</keyword>
<evidence type="ECO:0000259" key="14">
    <source>
        <dbReference type="Pfam" id="PF02932"/>
    </source>
</evidence>
<evidence type="ECO:0000256" key="1">
    <source>
        <dbReference type="ARBA" id="ARBA00004141"/>
    </source>
</evidence>
<dbReference type="InterPro" id="IPR036734">
    <property type="entry name" value="Neur_chan_lig-bd_sf"/>
</dbReference>
<dbReference type="Proteomes" id="UP000694865">
    <property type="component" value="Unplaced"/>
</dbReference>
<dbReference type="CDD" id="cd19049">
    <property type="entry name" value="LGIC_TM_anion"/>
    <property type="match status" value="3"/>
</dbReference>
<feature type="domain" description="Neurotransmitter-gated ion-channel transmembrane" evidence="14">
    <location>
        <begin position="23"/>
        <end position="126"/>
    </location>
</feature>
<dbReference type="PRINTS" id="PR00253">
    <property type="entry name" value="GABAARECEPTR"/>
</dbReference>
<keyword evidence="6" id="KW-0732">Signal</keyword>
<dbReference type="InterPro" id="IPR006028">
    <property type="entry name" value="GABAA/Glycine_rcpt"/>
</dbReference>
<feature type="transmembrane region" description="Helical" evidence="11">
    <location>
        <begin position="77"/>
        <end position="99"/>
    </location>
</feature>
<dbReference type="PRINTS" id="PR00252">
    <property type="entry name" value="NRIONCHANNEL"/>
</dbReference>
<evidence type="ECO:0000256" key="5">
    <source>
        <dbReference type="ARBA" id="ARBA00022692"/>
    </source>
</evidence>
<feature type="transmembrane region" description="Helical" evidence="11">
    <location>
        <begin position="855"/>
        <end position="877"/>
    </location>
</feature>
<feature type="transmembrane region" description="Helical" evidence="11">
    <location>
        <begin position="149"/>
        <end position="168"/>
    </location>
</feature>
<dbReference type="NCBIfam" id="TIGR00860">
    <property type="entry name" value="LIC"/>
    <property type="match status" value="2"/>
</dbReference>
<dbReference type="Gene3D" id="1.20.58.390">
    <property type="entry name" value="Neurotransmitter-gated ion-channel transmembrane domain"/>
    <property type="match status" value="3"/>
</dbReference>
<dbReference type="SUPFAM" id="SSF90112">
    <property type="entry name" value="Neurotransmitter-gated ion-channel transmembrane pore"/>
    <property type="match status" value="3"/>
</dbReference>
<keyword evidence="7 11" id="KW-1133">Transmembrane helix</keyword>
<dbReference type="PROSITE" id="PS00236">
    <property type="entry name" value="NEUROTR_ION_CHANNEL"/>
    <property type="match status" value="2"/>
</dbReference>
<dbReference type="InterPro" id="IPR006202">
    <property type="entry name" value="Neur_chan_lig-bd"/>
</dbReference>
<keyword evidence="9 11" id="KW-0472">Membrane</keyword>
<dbReference type="InterPro" id="IPR038050">
    <property type="entry name" value="Neuro_actylchol_rec"/>
</dbReference>
<keyword evidence="8 11" id="KW-0406">Ion transport</keyword>
<sequence>NFSYLTATISLQRQKELFIMSSYLPSLLIVVLSWFSFWINPNSEPARVSLVMTALLTLCTQMNGIQATVPRVAHLKAIDVWMSVCLVFVFAALVEYAAVNYISLQTRKQSRKKQQSFEMIHLIEDKENNKVNHKSEDGRTSHVYTTLEYVLPYLSMTFLRAAVIIILFSHMTRMDDVTSPVAMDTAKEPEITNLSNVLGADYDKQFRPNFHGAAVVVTTSVHINSFHATAGTEMDYTVTLFLRTRWNDPRLRYHDAANHILTFHSDGVREVWIPPLFFPDEKSGHFHKLTTENILLRIYPDGTVLHSARFTITLTCMMRLERYPMDEQECNIEIESFAYTTDDVILQWAAEDDDLEAFAVPQGISLPQFEFVDATIVRQLITRNYTTGSFSHLTAIFRLQRQKEMFIMSNYLPSLLIVVLSWFSFWINPNSEPARVSLVMTALLTLCTQMNGIHGTMPQIAHLKAIDVWMSACLVFVFAALVEYAAVNYISLRIKRQSRRKQTSPEMVSSLKDKQSTVANTGNRDEQKQLHPAESSLRGSDNSATELSYGSERSCLSVCELSPEQIDYYSRIIFPATFMAIAPCFTASKNRTDELVCLDISYSMTALYHLLLFILISSAHVTIPATTPMTMSTSMNNTHSKKRINEVLTGNYDKKYRPNMHGPPVIVTASVLINSFYSSTDTGMDFTVTLFLRTRWVDPRLEYTDDETQTLTLHSDGVNEVWVPPLYFPDEKSGQFHKLTTENVLLRIYPDGTVLHSARFTITLSCMMHLERYPMDEQTCNMEIESFSYTTVDLILQWAPDGDTLEAFGVREGISLPQFRFNQATPDRSRTTRNFTTGNFSYLTATISLQRQKELFIMSSYLPSLLIVVLSWFSFWINPNSEPARVSLVMTALLTLCTQMNGIQATVPRVAHLKAIDVWMSVCLVFVFAALVEYAAVNYISLQTRKSRRKQQSFEMINLIENKENNKVNHKSEDGRTSRESKGPESAVIGFQFRDVIDHVRPGQIDYHSRIAFPIAFMVFNIFYWPTYLCWLD</sequence>
<keyword evidence="10 11" id="KW-0407">Ion channel</keyword>
<accession>A0ABM0N0J9</accession>
<feature type="domain" description="Neurotransmitter-gated ion-channel ligand-binding" evidence="13">
    <location>
        <begin position="193"/>
        <end position="402"/>
    </location>
</feature>
<dbReference type="Gene3D" id="2.70.170.10">
    <property type="entry name" value="Neurotransmitter-gated ion-channel ligand-binding domain"/>
    <property type="match status" value="2"/>
</dbReference>
<proteinExistence type="inferred from homology"/>
<feature type="transmembrane region" description="Helical" evidence="11">
    <location>
        <begin position="17"/>
        <end position="39"/>
    </location>
</feature>
<feature type="region of interest" description="Disordered" evidence="12">
    <location>
        <begin position="501"/>
        <end position="545"/>
    </location>
</feature>
<evidence type="ECO:0000256" key="4">
    <source>
        <dbReference type="ARBA" id="ARBA00022475"/>
    </source>
</evidence>
<feature type="transmembrane region" description="Helical" evidence="11">
    <location>
        <begin position="406"/>
        <end position="427"/>
    </location>
</feature>
<keyword evidence="5 11" id="KW-0812">Transmembrane</keyword>
<feature type="transmembrane region" description="Helical" evidence="11">
    <location>
        <begin position="468"/>
        <end position="492"/>
    </location>
</feature>
<evidence type="ECO:0000313" key="16">
    <source>
        <dbReference type="RefSeq" id="XP_006825790.1"/>
    </source>
</evidence>
<feature type="transmembrane region" description="Helical" evidence="11">
    <location>
        <begin position="600"/>
        <end position="623"/>
    </location>
</feature>
<evidence type="ECO:0000256" key="3">
    <source>
        <dbReference type="ARBA" id="ARBA00022448"/>
    </source>
</evidence>
<keyword evidence="3 11" id="KW-0813">Transport</keyword>
<dbReference type="SUPFAM" id="SSF63712">
    <property type="entry name" value="Nicotinic receptor ligand binding domain-like"/>
    <property type="match status" value="2"/>
</dbReference>
<feature type="domain" description="Neurotransmitter-gated ion-channel transmembrane" evidence="14">
    <location>
        <begin position="411"/>
        <end position="546"/>
    </location>
</feature>
<evidence type="ECO:0000256" key="8">
    <source>
        <dbReference type="ARBA" id="ARBA00023065"/>
    </source>
</evidence>
<dbReference type="InterPro" id="IPR036719">
    <property type="entry name" value="Neuro-gated_channel_TM_sf"/>
</dbReference>
<dbReference type="Pfam" id="PF02932">
    <property type="entry name" value="Neur_chan_memb"/>
    <property type="match status" value="3"/>
</dbReference>
<dbReference type="InterPro" id="IPR006201">
    <property type="entry name" value="Neur_channel"/>
</dbReference>
<dbReference type="Pfam" id="PF02931">
    <property type="entry name" value="Neur_chan_LBD"/>
    <property type="match status" value="2"/>
</dbReference>
<evidence type="ECO:0000256" key="6">
    <source>
        <dbReference type="ARBA" id="ARBA00022729"/>
    </source>
</evidence>
<evidence type="ECO:0000256" key="7">
    <source>
        <dbReference type="ARBA" id="ARBA00022989"/>
    </source>
</evidence>
<name>A0ABM0N0J9_SACKO</name>
<evidence type="ECO:0000256" key="2">
    <source>
        <dbReference type="ARBA" id="ARBA00004236"/>
    </source>
</evidence>
<comment type="subcellular location">
    <subcellularLocation>
        <location evidence="2">Cell membrane</location>
    </subcellularLocation>
    <subcellularLocation>
        <location evidence="1">Membrane</location>
        <topology evidence="1">Multi-pass membrane protein</topology>
    </subcellularLocation>
</comment>
<evidence type="ECO:0000256" key="9">
    <source>
        <dbReference type="ARBA" id="ARBA00023136"/>
    </source>
</evidence>
<comment type="caution">
    <text evidence="11">Lacks conserved residue(s) required for the propagation of feature annotation.</text>
</comment>
<evidence type="ECO:0000256" key="11">
    <source>
        <dbReference type="RuleBase" id="RU000687"/>
    </source>
</evidence>
<feature type="non-terminal residue" evidence="16">
    <location>
        <position position="1"/>
    </location>
</feature>
<evidence type="ECO:0000259" key="13">
    <source>
        <dbReference type="Pfam" id="PF02931"/>
    </source>
</evidence>
<dbReference type="InterPro" id="IPR006029">
    <property type="entry name" value="Neurotrans-gated_channel_TM"/>
</dbReference>
<gene>
    <name evidence="16" type="primary">LOC102810197</name>
</gene>
<evidence type="ECO:0000256" key="10">
    <source>
        <dbReference type="ARBA" id="ARBA00023303"/>
    </source>
</evidence>
<comment type="similarity">
    <text evidence="11">Belongs to the ligand-gated ion channel (TC 1.A.9) family.</text>
</comment>
<feature type="transmembrane region" description="Helical" evidence="11">
    <location>
        <begin position="918"/>
        <end position="940"/>
    </location>
</feature>
<reference evidence="16" key="1">
    <citation type="submission" date="2025-08" db="UniProtKB">
        <authorList>
            <consortium name="RefSeq"/>
        </authorList>
    </citation>
    <scope>IDENTIFICATION</scope>
    <source>
        <tissue evidence="16">Testes</tissue>
    </source>
</reference>
<feature type="domain" description="Neurotransmitter-gated ion-channel ligand-binding" evidence="13">
    <location>
        <begin position="642"/>
        <end position="852"/>
    </location>
</feature>
<feature type="domain" description="Neurotransmitter-gated ion-channel transmembrane" evidence="14">
    <location>
        <begin position="861"/>
        <end position="974"/>
    </location>
</feature>
<organism evidence="15 16">
    <name type="scientific">Saccoglossus kowalevskii</name>
    <name type="common">Acorn worm</name>
    <dbReference type="NCBI Taxonomy" id="10224"/>
    <lineage>
        <taxon>Eukaryota</taxon>
        <taxon>Metazoa</taxon>
        <taxon>Hemichordata</taxon>
        <taxon>Enteropneusta</taxon>
        <taxon>Harrimaniidae</taxon>
        <taxon>Saccoglossus</taxon>
    </lineage>
</organism>
<protein>
    <submittedName>
        <fullName evidence="16">Uncharacterized protein LOC102810197</fullName>
    </submittedName>
</protein>
<evidence type="ECO:0000256" key="12">
    <source>
        <dbReference type="SAM" id="MobiDB-lite"/>
    </source>
</evidence>
<dbReference type="PANTHER" id="PTHR18945">
    <property type="entry name" value="NEUROTRANSMITTER GATED ION CHANNEL"/>
    <property type="match status" value="1"/>
</dbReference>
<dbReference type="InterPro" id="IPR018000">
    <property type="entry name" value="Neurotransmitter_ion_chnl_CS"/>
</dbReference>
<feature type="transmembrane region" description="Helical" evidence="11">
    <location>
        <begin position="1011"/>
        <end position="1028"/>
    </location>
</feature>